<dbReference type="WBParaSite" id="PgE023_g004_t03">
    <property type="protein sequence ID" value="PgE023_g004_t03"/>
    <property type="gene ID" value="PgE023_g004"/>
</dbReference>
<protein>
    <submittedName>
        <fullName evidence="3">BAR domain-containing protein</fullName>
    </submittedName>
</protein>
<feature type="domain" description="BAR" evidence="1">
    <location>
        <begin position="23"/>
        <end position="207"/>
    </location>
</feature>
<evidence type="ECO:0000313" key="3">
    <source>
        <dbReference type="WBParaSite" id="PgE023_g004_t03"/>
    </source>
</evidence>
<organism evidence="2 3">
    <name type="scientific">Parascaris univalens</name>
    <name type="common">Nematode worm</name>
    <dbReference type="NCBI Taxonomy" id="6257"/>
    <lineage>
        <taxon>Eukaryota</taxon>
        <taxon>Metazoa</taxon>
        <taxon>Ecdysozoa</taxon>
        <taxon>Nematoda</taxon>
        <taxon>Chromadorea</taxon>
        <taxon>Rhabditida</taxon>
        <taxon>Spirurina</taxon>
        <taxon>Ascaridomorpha</taxon>
        <taxon>Ascaridoidea</taxon>
        <taxon>Ascarididae</taxon>
        <taxon>Parascaris</taxon>
    </lineage>
</organism>
<evidence type="ECO:0000313" key="2">
    <source>
        <dbReference type="Proteomes" id="UP000887569"/>
    </source>
</evidence>
<proteinExistence type="predicted"/>
<dbReference type="Pfam" id="PF03114">
    <property type="entry name" value="BAR"/>
    <property type="match status" value="1"/>
</dbReference>
<dbReference type="AlphaFoldDB" id="A0A914ZY98"/>
<dbReference type="Gene3D" id="1.20.1270.60">
    <property type="entry name" value="Arfaptin homology (AH) domain/BAR domain"/>
    <property type="match status" value="1"/>
</dbReference>
<dbReference type="Proteomes" id="UP000887569">
    <property type="component" value="Unplaced"/>
</dbReference>
<accession>A0A914ZY98</accession>
<reference evidence="3" key="1">
    <citation type="submission" date="2022-11" db="UniProtKB">
        <authorList>
            <consortium name="WormBaseParasite"/>
        </authorList>
    </citation>
    <scope>IDENTIFICATION</scope>
</reference>
<dbReference type="SUPFAM" id="SSF103657">
    <property type="entry name" value="BAR/IMD domain-like"/>
    <property type="match status" value="1"/>
</dbReference>
<dbReference type="GO" id="GO:0005737">
    <property type="term" value="C:cytoplasm"/>
    <property type="evidence" value="ECO:0007669"/>
    <property type="project" value="InterPro"/>
</dbReference>
<evidence type="ECO:0000259" key="1">
    <source>
        <dbReference type="Pfam" id="PF03114"/>
    </source>
</evidence>
<sequence>NGRLWTTMSEQASVSSDGIRRLWTKLAVNNIEETRMNPEFIELVERYDTYKQCADALIDRLETCLQQNQAVIIKGKVDAEPGENPYEKLASSLALFYTYLPTDRHASIIAAISASKVLANVQRNFQINGRKAIRHLRRFFAIEYKQCMDERTKLDKSRNHMDHIKHEVKMSKTTEKIEKYATLYEQAVSDFDAQANRVLIKLNQLPKIKLAHERDIIEYWTCLQHFHGESAKAIAAARIQ</sequence>
<name>A0A914ZY98_PARUN</name>
<dbReference type="InterPro" id="IPR027267">
    <property type="entry name" value="AH/BAR_dom_sf"/>
</dbReference>
<keyword evidence="2" id="KW-1185">Reference proteome</keyword>
<dbReference type="InterPro" id="IPR004148">
    <property type="entry name" value="BAR_dom"/>
</dbReference>